<proteinExistence type="predicted"/>
<dbReference type="Pfam" id="PF14559">
    <property type="entry name" value="TPR_19"/>
    <property type="match status" value="1"/>
</dbReference>
<dbReference type="STRING" id="1420851.AU255_01350"/>
<dbReference type="OrthoDB" id="9812424at2"/>
<dbReference type="InterPro" id="IPR011990">
    <property type="entry name" value="TPR-like_helical_dom_sf"/>
</dbReference>
<organism evidence="2 3">
    <name type="scientific">Methyloprofundus sedimenti</name>
    <dbReference type="NCBI Taxonomy" id="1420851"/>
    <lineage>
        <taxon>Bacteria</taxon>
        <taxon>Pseudomonadati</taxon>
        <taxon>Pseudomonadota</taxon>
        <taxon>Gammaproteobacteria</taxon>
        <taxon>Methylococcales</taxon>
        <taxon>Methylococcaceae</taxon>
        <taxon>Methyloprofundus</taxon>
    </lineage>
</organism>
<reference evidence="2 3" key="1">
    <citation type="submission" date="2015-12" db="EMBL/GenBank/DDBJ databases">
        <authorList>
            <person name="Shamseldin A."/>
            <person name="Moawad H."/>
            <person name="Abd El-Rahim W.M."/>
            <person name="Sadowsky M.J."/>
        </authorList>
    </citation>
    <scope>NUCLEOTIDE SEQUENCE [LARGE SCALE GENOMIC DNA]</scope>
    <source>
        <strain evidence="2 3">WF1</strain>
    </source>
</reference>
<keyword evidence="3" id="KW-1185">Reference proteome</keyword>
<feature type="signal peptide" evidence="1">
    <location>
        <begin position="1"/>
        <end position="22"/>
    </location>
</feature>
<dbReference type="RefSeq" id="WP_080521208.1">
    <property type="nucleotide sequence ID" value="NZ_LPUF01000001.1"/>
</dbReference>
<feature type="chain" id="PRO_5012957990" evidence="1">
    <location>
        <begin position="23"/>
        <end position="217"/>
    </location>
</feature>
<evidence type="ECO:0000313" key="3">
    <source>
        <dbReference type="Proteomes" id="UP000191980"/>
    </source>
</evidence>
<sequence>MKQIIAIFLSLTLNFMPAIVNADALGLAVQNIEAQWAHIHYSVAKKQQTAAYMQLLAEVTALNAQYPDQAELIIQQAIIIASNAENVDAFKALEAVHQARDLLLRAIELDPNASEGAAYVTLGSLYYMVPSWPIAYGDNDKANTMLKKALAINPNTIDANYFYGDFLAKQGKQQQAVTYFKRAMAIPVRKNQVFADTQLHRQAKLAIIENNQFVAAK</sequence>
<name>A0A1V8M4T8_9GAMM</name>
<protein>
    <submittedName>
        <fullName evidence="2">Uncharacterized protein</fullName>
    </submittedName>
</protein>
<dbReference type="SUPFAM" id="SSF48452">
    <property type="entry name" value="TPR-like"/>
    <property type="match status" value="1"/>
</dbReference>
<evidence type="ECO:0000313" key="2">
    <source>
        <dbReference type="EMBL" id="OQK16580.1"/>
    </source>
</evidence>
<accession>A0A1V8M4T8</accession>
<keyword evidence="1" id="KW-0732">Signal</keyword>
<comment type="caution">
    <text evidence="2">The sequence shown here is derived from an EMBL/GenBank/DDBJ whole genome shotgun (WGS) entry which is preliminary data.</text>
</comment>
<gene>
    <name evidence="2" type="ORF">AU255_01350</name>
</gene>
<dbReference type="Proteomes" id="UP000191980">
    <property type="component" value="Unassembled WGS sequence"/>
</dbReference>
<dbReference type="Gene3D" id="1.25.40.10">
    <property type="entry name" value="Tetratricopeptide repeat domain"/>
    <property type="match status" value="1"/>
</dbReference>
<dbReference type="EMBL" id="LPUF01000001">
    <property type="protein sequence ID" value="OQK16580.1"/>
    <property type="molecule type" value="Genomic_DNA"/>
</dbReference>
<dbReference type="AlphaFoldDB" id="A0A1V8M4T8"/>
<evidence type="ECO:0000256" key="1">
    <source>
        <dbReference type="SAM" id="SignalP"/>
    </source>
</evidence>